<dbReference type="Proteomes" id="UP000537141">
    <property type="component" value="Unassembled WGS sequence"/>
</dbReference>
<evidence type="ECO:0000256" key="10">
    <source>
        <dbReference type="RuleBase" id="RU362068"/>
    </source>
</evidence>
<dbReference type="RefSeq" id="WP_184421474.1">
    <property type="nucleotide sequence ID" value="NZ_AP027362.1"/>
</dbReference>
<dbReference type="SUPFAM" id="SSF48179">
    <property type="entry name" value="6-phosphogluconate dehydrogenase C-terminal domain-like"/>
    <property type="match status" value="1"/>
</dbReference>
<evidence type="ECO:0000259" key="12">
    <source>
        <dbReference type="Pfam" id="PF08546"/>
    </source>
</evidence>
<evidence type="ECO:0000256" key="1">
    <source>
        <dbReference type="ARBA" id="ARBA00004994"/>
    </source>
</evidence>
<evidence type="ECO:0000256" key="5">
    <source>
        <dbReference type="ARBA" id="ARBA00022655"/>
    </source>
</evidence>
<keyword evidence="14" id="KW-1185">Reference proteome</keyword>
<dbReference type="InterPro" id="IPR036291">
    <property type="entry name" value="NAD(P)-bd_dom_sf"/>
</dbReference>
<evidence type="ECO:0000256" key="2">
    <source>
        <dbReference type="ARBA" id="ARBA00007870"/>
    </source>
</evidence>
<dbReference type="AlphaFoldDB" id="A0A7X0NE82"/>
<evidence type="ECO:0000256" key="4">
    <source>
        <dbReference type="ARBA" id="ARBA00019465"/>
    </source>
</evidence>
<dbReference type="PANTHER" id="PTHR43765:SF2">
    <property type="entry name" value="2-DEHYDROPANTOATE 2-REDUCTASE"/>
    <property type="match status" value="1"/>
</dbReference>
<accession>A0A7X0NE82</accession>
<dbReference type="GO" id="GO:0008677">
    <property type="term" value="F:2-dehydropantoate 2-reductase activity"/>
    <property type="evidence" value="ECO:0007669"/>
    <property type="project" value="UniProtKB-EC"/>
</dbReference>
<dbReference type="Gene3D" id="1.10.1040.10">
    <property type="entry name" value="N-(1-d-carboxylethyl)-l-norvaline Dehydrogenase, domain 2"/>
    <property type="match status" value="1"/>
</dbReference>
<evidence type="ECO:0000313" key="14">
    <source>
        <dbReference type="Proteomes" id="UP000537141"/>
    </source>
</evidence>
<keyword evidence="6 10" id="KW-0521">NADP</keyword>
<dbReference type="InterPro" id="IPR013752">
    <property type="entry name" value="KPA_reductase"/>
</dbReference>
<dbReference type="Pfam" id="PF08546">
    <property type="entry name" value="ApbA_C"/>
    <property type="match status" value="1"/>
</dbReference>
<dbReference type="InterPro" id="IPR003710">
    <property type="entry name" value="ApbA"/>
</dbReference>
<feature type="domain" description="Ketopantoate reductase N-terminal" evidence="11">
    <location>
        <begin position="3"/>
        <end position="149"/>
    </location>
</feature>
<sequence>MKIVIIGQGAIGLLWYRYLSLSNNNNVQLICSKNITRPPKRFTFTSLDNKSEQIDLVTASQESIKSADLILLCVKAFQVVDAIDSVKCTINQSAVIALCHNGMGVAEKLPQRIIKKHNILSMLITHGAKANASFNITHTGNGKTDIGSVYGKLNNHTKERILKTLNNALPNVYWQHSVKQQQWEKLAINCVINPITAINNIKNGQVNNIEYKQEISETIAELVTIAQMEGVNLTSESLITTVKKVASLTAENTSSMLSDILAARKTEIDNINGYIHQLGIHHKIATPQNTFFWQQVNSLEKRK</sequence>
<dbReference type="EMBL" id="JACHHU010000001">
    <property type="protein sequence ID" value="MBB6541807.1"/>
    <property type="molecule type" value="Genomic_DNA"/>
</dbReference>
<dbReference type="Gene3D" id="3.40.50.720">
    <property type="entry name" value="NAD(P)-binding Rossmann-like Domain"/>
    <property type="match status" value="1"/>
</dbReference>
<evidence type="ECO:0000256" key="6">
    <source>
        <dbReference type="ARBA" id="ARBA00022857"/>
    </source>
</evidence>
<dbReference type="GO" id="GO:0015940">
    <property type="term" value="P:pantothenate biosynthetic process"/>
    <property type="evidence" value="ECO:0007669"/>
    <property type="project" value="UniProtKB-UniPathway"/>
</dbReference>
<comment type="caution">
    <text evidence="13">The sequence shown here is derived from an EMBL/GenBank/DDBJ whole genome shotgun (WGS) entry which is preliminary data.</text>
</comment>
<dbReference type="UniPathway" id="UPA00028">
    <property type="reaction ID" value="UER00004"/>
</dbReference>
<dbReference type="EC" id="1.1.1.169" evidence="3 10"/>
<evidence type="ECO:0000256" key="8">
    <source>
        <dbReference type="ARBA" id="ARBA00032024"/>
    </source>
</evidence>
<gene>
    <name evidence="13" type="ORF">HNQ55_000281</name>
</gene>
<evidence type="ECO:0000313" key="13">
    <source>
        <dbReference type="EMBL" id="MBB6541807.1"/>
    </source>
</evidence>
<comment type="pathway">
    <text evidence="1 10">Cofactor biosynthesis; (R)-pantothenate biosynthesis; (R)-pantoate from 3-methyl-2-oxobutanoate: step 2/2.</text>
</comment>
<evidence type="ECO:0000259" key="11">
    <source>
        <dbReference type="Pfam" id="PF02558"/>
    </source>
</evidence>
<keyword evidence="5 10" id="KW-0566">Pantothenate biosynthesis</keyword>
<keyword evidence="7 10" id="KW-0560">Oxidoreductase</keyword>
<dbReference type="GO" id="GO:0050661">
    <property type="term" value="F:NADP binding"/>
    <property type="evidence" value="ECO:0007669"/>
    <property type="project" value="TreeGrafter"/>
</dbReference>
<feature type="domain" description="Ketopantoate reductase C-terminal" evidence="12">
    <location>
        <begin position="178"/>
        <end position="299"/>
    </location>
</feature>
<dbReference type="InterPro" id="IPR008927">
    <property type="entry name" value="6-PGluconate_DH-like_C_sf"/>
</dbReference>
<dbReference type="PANTHER" id="PTHR43765">
    <property type="entry name" value="2-DEHYDROPANTOATE 2-REDUCTASE-RELATED"/>
    <property type="match status" value="1"/>
</dbReference>
<dbReference type="SUPFAM" id="SSF51735">
    <property type="entry name" value="NAD(P)-binding Rossmann-fold domains"/>
    <property type="match status" value="1"/>
</dbReference>
<comment type="similarity">
    <text evidence="2 10">Belongs to the ketopantoate reductase family.</text>
</comment>
<dbReference type="InterPro" id="IPR013328">
    <property type="entry name" value="6PGD_dom2"/>
</dbReference>
<comment type="catalytic activity">
    <reaction evidence="9 10">
        <text>(R)-pantoate + NADP(+) = 2-dehydropantoate + NADPH + H(+)</text>
        <dbReference type="Rhea" id="RHEA:16233"/>
        <dbReference type="ChEBI" id="CHEBI:11561"/>
        <dbReference type="ChEBI" id="CHEBI:15378"/>
        <dbReference type="ChEBI" id="CHEBI:15980"/>
        <dbReference type="ChEBI" id="CHEBI:57783"/>
        <dbReference type="ChEBI" id="CHEBI:58349"/>
        <dbReference type="EC" id="1.1.1.169"/>
    </reaction>
</comment>
<reference evidence="13 14" key="1">
    <citation type="submission" date="2020-08" db="EMBL/GenBank/DDBJ databases">
        <title>Genomic Encyclopedia of Type Strains, Phase IV (KMG-IV): sequencing the most valuable type-strain genomes for metagenomic binning, comparative biology and taxonomic classification.</title>
        <authorList>
            <person name="Goeker M."/>
        </authorList>
    </citation>
    <scope>NUCLEOTIDE SEQUENCE [LARGE SCALE GENOMIC DNA]</scope>
    <source>
        <strain evidence="13 14">DSM 26287</strain>
    </source>
</reference>
<evidence type="ECO:0000256" key="7">
    <source>
        <dbReference type="ARBA" id="ARBA00023002"/>
    </source>
</evidence>
<dbReference type="InterPro" id="IPR013332">
    <property type="entry name" value="KPR_N"/>
</dbReference>
<evidence type="ECO:0000256" key="9">
    <source>
        <dbReference type="ARBA" id="ARBA00048793"/>
    </source>
</evidence>
<name>A0A7X0NE82_9GAMM</name>
<protein>
    <recommendedName>
        <fullName evidence="4 10">2-dehydropantoate 2-reductase</fullName>
        <ecNumber evidence="3 10">1.1.1.169</ecNumber>
    </recommendedName>
    <alternativeName>
        <fullName evidence="8 10">Ketopantoate reductase</fullName>
    </alternativeName>
</protein>
<comment type="function">
    <text evidence="10">Catalyzes the NADPH-dependent reduction of ketopantoate into pantoic acid.</text>
</comment>
<proteinExistence type="inferred from homology"/>
<dbReference type="NCBIfam" id="TIGR00745">
    <property type="entry name" value="apbA_panE"/>
    <property type="match status" value="1"/>
</dbReference>
<dbReference type="GO" id="GO:0005737">
    <property type="term" value="C:cytoplasm"/>
    <property type="evidence" value="ECO:0007669"/>
    <property type="project" value="TreeGrafter"/>
</dbReference>
<dbReference type="InterPro" id="IPR050838">
    <property type="entry name" value="Ketopantoate_reductase"/>
</dbReference>
<organism evidence="13 14">
    <name type="scientific">Thalassotalea piscium</name>
    <dbReference type="NCBI Taxonomy" id="1230533"/>
    <lineage>
        <taxon>Bacteria</taxon>
        <taxon>Pseudomonadati</taxon>
        <taxon>Pseudomonadota</taxon>
        <taxon>Gammaproteobacteria</taxon>
        <taxon>Alteromonadales</taxon>
        <taxon>Colwelliaceae</taxon>
        <taxon>Thalassotalea</taxon>
    </lineage>
</organism>
<dbReference type="Pfam" id="PF02558">
    <property type="entry name" value="ApbA"/>
    <property type="match status" value="1"/>
</dbReference>
<evidence type="ECO:0000256" key="3">
    <source>
        <dbReference type="ARBA" id="ARBA00013014"/>
    </source>
</evidence>